<dbReference type="OrthoDB" id="8963520at2759"/>
<reference evidence="2" key="1">
    <citation type="journal article" date="2008" name="Nat. Genet.">
        <title>The Pristionchus pacificus genome provides a unique perspective on nematode lifestyle and parasitism.</title>
        <authorList>
            <person name="Dieterich C."/>
            <person name="Clifton S.W."/>
            <person name="Schuster L.N."/>
            <person name="Chinwalla A."/>
            <person name="Delehaunty K."/>
            <person name="Dinkelacker I."/>
            <person name="Fulton L."/>
            <person name="Fulton R."/>
            <person name="Godfrey J."/>
            <person name="Minx P."/>
            <person name="Mitreva M."/>
            <person name="Roeseler W."/>
            <person name="Tian H."/>
            <person name="Witte H."/>
            <person name="Yang S.P."/>
            <person name="Wilson R.K."/>
            <person name="Sommer R.J."/>
        </authorList>
    </citation>
    <scope>NUCLEOTIDE SEQUENCE [LARGE SCALE GENOMIC DNA]</scope>
    <source>
        <strain evidence="2">PS312</strain>
    </source>
</reference>
<accession>A0A2A6CRV9</accession>
<dbReference type="AlphaFoldDB" id="A0A2A6CRV9"/>
<proteinExistence type="predicted"/>
<sequence length="106" mass="11305">MLSTWVAYGRLGAFATDAARELDVLGHDGHSLGVDSAQVRVLEQSDEVCLCGLLKKGKVSNLERKLADEQLRGLLVTANLTKGDGSGTMSIVGDVSKRIDGGNWMM</sequence>
<gene>
    <name evidence="1" type="primary">WBGene00283057</name>
</gene>
<name>A0A2A6CRV9_PRIPA</name>
<accession>A0A8R1Z2U6</accession>
<protein>
    <submittedName>
        <fullName evidence="1">Uncharacterized protein</fullName>
    </submittedName>
</protein>
<keyword evidence="2" id="KW-1185">Reference proteome</keyword>
<reference evidence="1" key="2">
    <citation type="submission" date="2022-06" db="UniProtKB">
        <authorList>
            <consortium name="EnsemblMetazoa"/>
        </authorList>
    </citation>
    <scope>IDENTIFICATION</scope>
    <source>
        <strain evidence="1">PS312</strain>
    </source>
</reference>
<evidence type="ECO:0000313" key="2">
    <source>
        <dbReference type="Proteomes" id="UP000005239"/>
    </source>
</evidence>
<organism evidence="1 2">
    <name type="scientific">Pristionchus pacificus</name>
    <name type="common">Parasitic nematode worm</name>
    <dbReference type="NCBI Taxonomy" id="54126"/>
    <lineage>
        <taxon>Eukaryota</taxon>
        <taxon>Metazoa</taxon>
        <taxon>Ecdysozoa</taxon>
        <taxon>Nematoda</taxon>
        <taxon>Chromadorea</taxon>
        <taxon>Rhabditida</taxon>
        <taxon>Rhabditina</taxon>
        <taxon>Diplogasteromorpha</taxon>
        <taxon>Diplogasteroidea</taxon>
        <taxon>Neodiplogasteridae</taxon>
        <taxon>Pristionchus</taxon>
    </lineage>
</organism>
<dbReference type="Proteomes" id="UP000005239">
    <property type="component" value="Unassembled WGS sequence"/>
</dbReference>
<evidence type="ECO:0000313" key="1">
    <source>
        <dbReference type="EnsemblMetazoa" id="PPA44688.1"/>
    </source>
</evidence>
<dbReference type="EnsemblMetazoa" id="PPA44688.1">
    <property type="protein sequence ID" value="PPA44688.1"/>
    <property type="gene ID" value="WBGene00283057"/>
</dbReference>